<dbReference type="GO" id="GO:0005506">
    <property type="term" value="F:iron ion binding"/>
    <property type="evidence" value="ECO:0007669"/>
    <property type="project" value="InterPro"/>
</dbReference>
<feature type="transmembrane region" description="Helical" evidence="5">
    <location>
        <begin position="61"/>
        <end position="81"/>
    </location>
</feature>
<dbReference type="InterPro" id="IPR050307">
    <property type="entry name" value="Sterol_Desaturase_Related"/>
</dbReference>
<name>A0A1M6ZBN6_9HYPH</name>
<keyword evidence="8" id="KW-1185">Reference proteome</keyword>
<keyword evidence="4 5" id="KW-0472">Membrane</keyword>
<evidence type="ECO:0000256" key="3">
    <source>
        <dbReference type="ARBA" id="ARBA00022989"/>
    </source>
</evidence>
<keyword evidence="2 5" id="KW-0812">Transmembrane</keyword>
<dbReference type="InterPro" id="IPR006694">
    <property type="entry name" value="Fatty_acid_hydroxylase"/>
</dbReference>
<dbReference type="Proteomes" id="UP000186002">
    <property type="component" value="Unassembled WGS sequence"/>
</dbReference>
<dbReference type="Pfam" id="PF04116">
    <property type="entry name" value="FA_hydroxylase"/>
    <property type="match status" value="1"/>
</dbReference>
<dbReference type="AlphaFoldDB" id="A0A1M6ZBN6"/>
<feature type="transmembrane region" description="Helical" evidence="5">
    <location>
        <begin position="101"/>
        <end position="120"/>
    </location>
</feature>
<dbReference type="GO" id="GO:0016491">
    <property type="term" value="F:oxidoreductase activity"/>
    <property type="evidence" value="ECO:0007669"/>
    <property type="project" value="InterPro"/>
</dbReference>
<accession>A0A1M6ZBN6</accession>
<dbReference type="GO" id="GO:0016020">
    <property type="term" value="C:membrane"/>
    <property type="evidence" value="ECO:0007669"/>
    <property type="project" value="UniProtKB-SubCell"/>
</dbReference>
<evidence type="ECO:0000259" key="6">
    <source>
        <dbReference type="Pfam" id="PF04116"/>
    </source>
</evidence>
<dbReference type="GO" id="GO:0008610">
    <property type="term" value="P:lipid biosynthetic process"/>
    <property type="evidence" value="ECO:0007669"/>
    <property type="project" value="InterPro"/>
</dbReference>
<dbReference type="EMBL" id="FRBW01000001">
    <property type="protein sequence ID" value="SHL27840.1"/>
    <property type="molecule type" value="Genomic_DNA"/>
</dbReference>
<feature type="transmembrane region" description="Helical" evidence="5">
    <location>
        <begin position="20"/>
        <end position="40"/>
    </location>
</feature>
<evidence type="ECO:0000256" key="1">
    <source>
        <dbReference type="ARBA" id="ARBA00004370"/>
    </source>
</evidence>
<keyword evidence="3 5" id="KW-1133">Transmembrane helix</keyword>
<feature type="transmembrane region" description="Helical" evidence="5">
    <location>
        <begin position="153"/>
        <end position="170"/>
    </location>
</feature>
<sequence length="300" mass="33638">MVETLARLKDSLANLLMGTIGEPTVWASFSFVALVFLILWHRSGYSLNWPHRLMKSVGANISFLFLNTIFAPIVFVLTGVVQSAYDTLGVPTLNPDKWTPLPAWFLAFLAIFFHDFANYWNHRLMHKGWLWPVHAIHHSDPDVNGLTGYRIHFLEAFIMAASYVLLLSWLGFPADAMGLGAVVIALHSVYVHLDLDWGHGPFRYLIASPRFHRWHHADVPAAYGKNLANIFPFFDVLFGTYRVPGPVVGRLGAQGVPENDVVKLCLFPFTEWTKMLASGIRQLGHRSSSADPKQGETSGL</sequence>
<gene>
    <name evidence="7" type="ORF">SAMN05444272_0190</name>
</gene>
<dbReference type="STRING" id="735517.SAMN05444272_0190"/>
<dbReference type="PANTHER" id="PTHR11863">
    <property type="entry name" value="STEROL DESATURASE"/>
    <property type="match status" value="1"/>
</dbReference>
<evidence type="ECO:0000256" key="4">
    <source>
        <dbReference type="ARBA" id="ARBA00023136"/>
    </source>
</evidence>
<proteinExistence type="predicted"/>
<evidence type="ECO:0000256" key="2">
    <source>
        <dbReference type="ARBA" id="ARBA00022692"/>
    </source>
</evidence>
<comment type="subcellular location">
    <subcellularLocation>
        <location evidence="1">Membrane</location>
    </subcellularLocation>
</comment>
<protein>
    <submittedName>
        <fullName evidence="7">Sterol desaturase/sphingolipid hydroxylase, fatty acid hydroxylase superfamily</fullName>
    </submittedName>
</protein>
<organism evidence="7 8">
    <name type="scientific">Roseibium suaedae</name>
    <dbReference type="NCBI Taxonomy" id="735517"/>
    <lineage>
        <taxon>Bacteria</taxon>
        <taxon>Pseudomonadati</taxon>
        <taxon>Pseudomonadota</taxon>
        <taxon>Alphaproteobacteria</taxon>
        <taxon>Hyphomicrobiales</taxon>
        <taxon>Stappiaceae</taxon>
        <taxon>Roseibium</taxon>
    </lineage>
</organism>
<evidence type="ECO:0000313" key="7">
    <source>
        <dbReference type="EMBL" id="SHL27840.1"/>
    </source>
</evidence>
<feature type="domain" description="Fatty acid hydroxylase" evidence="6">
    <location>
        <begin position="108"/>
        <end position="240"/>
    </location>
</feature>
<dbReference type="OrthoDB" id="9770329at2"/>
<evidence type="ECO:0000313" key="8">
    <source>
        <dbReference type="Proteomes" id="UP000186002"/>
    </source>
</evidence>
<dbReference type="RefSeq" id="WP_084081643.1">
    <property type="nucleotide sequence ID" value="NZ_FRBW01000001.1"/>
</dbReference>
<reference evidence="7 8" key="1">
    <citation type="submission" date="2016-11" db="EMBL/GenBank/DDBJ databases">
        <authorList>
            <person name="Jaros S."/>
            <person name="Januszkiewicz K."/>
            <person name="Wedrychowicz H."/>
        </authorList>
    </citation>
    <scope>NUCLEOTIDE SEQUENCE [LARGE SCALE GENOMIC DNA]</scope>
    <source>
        <strain evidence="7 8">DSM 22153</strain>
    </source>
</reference>
<evidence type="ECO:0000256" key="5">
    <source>
        <dbReference type="SAM" id="Phobius"/>
    </source>
</evidence>